<feature type="region of interest" description="Disordered" evidence="1">
    <location>
        <begin position="206"/>
        <end position="226"/>
    </location>
</feature>
<gene>
    <name evidence="2" type="ORF">IPOD504_LOCUS10116</name>
</gene>
<dbReference type="EMBL" id="OW152836">
    <property type="protein sequence ID" value="CAH2057265.1"/>
    <property type="molecule type" value="Genomic_DNA"/>
</dbReference>
<evidence type="ECO:0000256" key="1">
    <source>
        <dbReference type="SAM" id="MobiDB-lite"/>
    </source>
</evidence>
<accession>A0ABN8IKM4</accession>
<reference evidence="2" key="1">
    <citation type="submission" date="2022-03" db="EMBL/GenBank/DDBJ databases">
        <authorList>
            <person name="Martin H S."/>
        </authorList>
    </citation>
    <scope>NUCLEOTIDE SEQUENCE</scope>
</reference>
<dbReference type="Proteomes" id="UP000837857">
    <property type="component" value="Chromosome 24"/>
</dbReference>
<protein>
    <submittedName>
        <fullName evidence="2">Uncharacterized protein</fullName>
    </submittedName>
</protein>
<evidence type="ECO:0000313" key="2">
    <source>
        <dbReference type="EMBL" id="CAH2057265.1"/>
    </source>
</evidence>
<name>A0ABN8IKM4_9NEOP</name>
<feature type="region of interest" description="Disordered" evidence="1">
    <location>
        <begin position="50"/>
        <end position="84"/>
    </location>
</feature>
<evidence type="ECO:0000313" key="3">
    <source>
        <dbReference type="Proteomes" id="UP000837857"/>
    </source>
</evidence>
<sequence>MTKMDGTDATDVAQESLTVEEIFSDTLIKRKKTNYEDYISIEEQDAGVKFDNNNEFKVNDRRDDANRKSAKASNSDGSDASDKAIDGDITRTIRLELRHARDCIIEYKMDGADGKNGGSVLNSTVSLGNGDLNEYSLKHDLRLTGGEKDVGEAVAQRGNGEYLNGHDTQDARALLDIKRQAMEARDYLRVSANAMSDISVVVNGGLSSAEDPQVDESGTDSSMSVS</sequence>
<feature type="compositionally biased region" description="Basic and acidic residues" evidence="1">
    <location>
        <begin position="50"/>
        <end position="67"/>
    </location>
</feature>
<keyword evidence="3" id="KW-1185">Reference proteome</keyword>
<feature type="non-terminal residue" evidence="2">
    <location>
        <position position="1"/>
    </location>
</feature>
<organism evidence="2 3">
    <name type="scientific">Iphiclides podalirius</name>
    <name type="common">scarce swallowtail</name>
    <dbReference type="NCBI Taxonomy" id="110791"/>
    <lineage>
        <taxon>Eukaryota</taxon>
        <taxon>Metazoa</taxon>
        <taxon>Ecdysozoa</taxon>
        <taxon>Arthropoda</taxon>
        <taxon>Hexapoda</taxon>
        <taxon>Insecta</taxon>
        <taxon>Pterygota</taxon>
        <taxon>Neoptera</taxon>
        <taxon>Endopterygota</taxon>
        <taxon>Lepidoptera</taxon>
        <taxon>Glossata</taxon>
        <taxon>Ditrysia</taxon>
        <taxon>Papilionoidea</taxon>
        <taxon>Papilionidae</taxon>
        <taxon>Papilioninae</taxon>
        <taxon>Iphiclides</taxon>
    </lineage>
</organism>
<proteinExistence type="predicted"/>